<dbReference type="NCBIfam" id="NF047352">
    <property type="entry name" value="P_loop_sacsin"/>
    <property type="match status" value="1"/>
</dbReference>
<dbReference type="Gene3D" id="3.30.565.10">
    <property type="entry name" value="Histidine kinase-like ATPase, C-terminal domain"/>
    <property type="match status" value="1"/>
</dbReference>
<dbReference type="SUPFAM" id="SSF55874">
    <property type="entry name" value="ATPase domain of HSP90 chaperone/DNA topoisomerase II/histidine kinase"/>
    <property type="match status" value="1"/>
</dbReference>
<dbReference type="PANTHER" id="PTHR32387:SF3">
    <property type="entry name" value="ATP_DNA BINDING PROTEIN"/>
    <property type="match status" value="1"/>
</dbReference>
<feature type="domain" description="Sacsin/Nov" evidence="1">
    <location>
        <begin position="36"/>
        <end position="152"/>
    </location>
</feature>
<reference evidence="2 3" key="1">
    <citation type="journal article" date="2021" name="Nat. Commun.">
        <title>Isolation of a member of the candidate phylum Atribacteria reveals a unique cell membrane structure.</title>
        <authorList>
            <person name="Taiki K."/>
            <person name="Nobu M.K."/>
            <person name="Kusada H."/>
            <person name="Meng X.-Y."/>
            <person name="Hosoki N."/>
            <person name="Uematsu K."/>
            <person name="Yoshioka H."/>
            <person name="Kamagata Y."/>
            <person name="Tamaki H."/>
        </authorList>
    </citation>
    <scope>NUCLEOTIDE SEQUENCE [LARGE SCALE GENOMIC DNA]</scope>
    <source>
        <strain evidence="2 3">RT761</strain>
    </source>
</reference>
<evidence type="ECO:0000259" key="1">
    <source>
        <dbReference type="Pfam" id="PF25794"/>
    </source>
</evidence>
<name>A0A7T1ANB3_ATRLM</name>
<dbReference type="InterPro" id="IPR052957">
    <property type="entry name" value="Auxin_embryo_med"/>
</dbReference>
<dbReference type="Pfam" id="PF25794">
    <property type="entry name" value="SACS"/>
    <property type="match status" value="1"/>
</dbReference>
<dbReference type="InterPro" id="IPR036890">
    <property type="entry name" value="HATPase_C_sf"/>
</dbReference>
<proteinExistence type="predicted"/>
<dbReference type="EMBL" id="CP065383">
    <property type="protein sequence ID" value="QPM69072.1"/>
    <property type="molecule type" value="Genomic_DNA"/>
</dbReference>
<dbReference type="KEGG" id="alam:RT761_02300"/>
<gene>
    <name evidence="2" type="ORF">RT761_02300</name>
</gene>
<dbReference type="AlphaFoldDB" id="A0A7T1ANB3"/>
<dbReference type="RefSeq" id="WP_218111555.1">
    <property type="nucleotide sequence ID" value="NZ_CP065383.1"/>
</dbReference>
<dbReference type="Proteomes" id="UP000594463">
    <property type="component" value="Chromosome"/>
</dbReference>
<protein>
    <recommendedName>
        <fullName evidence="1">Sacsin/Nov domain-containing protein</fullName>
    </recommendedName>
</protein>
<organism evidence="2 3">
    <name type="scientific">Atribacter laminatus</name>
    <dbReference type="NCBI Taxonomy" id="2847778"/>
    <lineage>
        <taxon>Bacteria</taxon>
        <taxon>Pseudomonadati</taxon>
        <taxon>Atribacterota</taxon>
        <taxon>Atribacteria</taxon>
        <taxon>Atribacterales</taxon>
        <taxon>Atribacteraceae</taxon>
        <taxon>Atribacter</taxon>
    </lineage>
</organism>
<evidence type="ECO:0000313" key="2">
    <source>
        <dbReference type="EMBL" id="QPM69072.1"/>
    </source>
</evidence>
<sequence length="1037" mass="120603">MFKGAREHINKIRLKKYWIDENGYLKKGRNPLSSDLMDSIKHLSDGLYSSNVHFIFELIQNAEDNTYPHNTKPSLSFHLVQKDPTETKGSDGALIIHNNELGFSPENIEAICAIGKSTKKKNQGYIGEKGIGFKSVFKVTSKPHIISNGYSICFPEEEEITGLGYIVPQWVEKLPDKLINNSHTTIILPLNKIEINYSDVEKMLHDIQPEIILFLTKIKEIRIQTNKVSMMRIWKDDSLLPLVKIYVEKKRLVNSYLDSFEFLFFSKSFNRPPEIIQEKRENIREREVSIAFPINNNQRGIGKIFAYLPVRSDSGLPFLINGDFILPSSREDIRDVPWNRWLMTCASELVKTSLPELKERNLLKVNFLEALISRLNNISEDKDSIFYPIFVAVRDVLLNTELLPTDDKTFVSARNAKLARGEWLRKLLREEQLKQLFKTNAPLKWISSDVTESSILWKFFRNELKIDVIYPDTFARKVDIHFFEKQSDKWFIEFYRQLIEQRNLWKKRFTNSIWNGDVPLREKPIIRTQNGQHVKPFSDDGLPNVYLPIEINGDISLPVVKTKIADDKSARIFLKELGIPELDIVEEVIKYVIPKYSSTSKPPSLKDHLSDIDKIQHAYKTDSQDKKNRLYKALEKSAFILAEINGSNEITYRKPSEVYFFNEKLKIYFEGNISVGFVSSNYSDSLFNLFRDLGVRNKVKVIKKNSDPRGFVIIRDYYADHKRGLNGFDPDIQIEGLEHALKSPSLEKSAYIWNTIAIPNSDCIRGIVEKSTNQNYLNSEKKEVISEFGRLLMENSWLPDVNGVFKKPSQLYIDELPELFKSDKKLENLLGFKKNMVAELAEKVGIHAEDINFIKLHPEEFIQWKKSVSMRNEKPVFPTDAAHNLERRKEQIFKQIKNASIKEYEKTERSVRTSRGSIDPNIWLRNKYTNKNDEMICQICKNVMPFKKRDGEYYFEAVEALSRDFFKKEHEAQFLALCPLCAAMYKEFVKNDENTMNDLYYSIKNNDKPEIELRLGNLKTSIKFVEVHFSDLKVILG</sequence>
<accession>A0A7T1ANB3</accession>
<dbReference type="PANTHER" id="PTHR32387">
    <property type="entry name" value="WU:FJ29H11"/>
    <property type="match status" value="1"/>
</dbReference>
<keyword evidence="3" id="KW-1185">Reference proteome</keyword>
<evidence type="ECO:0000313" key="3">
    <source>
        <dbReference type="Proteomes" id="UP000594463"/>
    </source>
</evidence>
<dbReference type="InterPro" id="IPR058210">
    <property type="entry name" value="SACS/Nov_dom"/>
</dbReference>